<comment type="subcellular location">
    <subcellularLocation>
        <location evidence="12">Cytoplasm</location>
    </subcellularLocation>
</comment>
<dbReference type="EC" id="2.6.1.52" evidence="12"/>
<dbReference type="Gene3D" id="3.90.1150.10">
    <property type="entry name" value="Aspartate Aminotransferase, domain 1"/>
    <property type="match status" value="1"/>
</dbReference>
<dbReference type="InterPro" id="IPR000192">
    <property type="entry name" value="Aminotrans_V_dom"/>
</dbReference>
<evidence type="ECO:0000256" key="8">
    <source>
        <dbReference type="ARBA" id="ARBA00023096"/>
    </source>
</evidence>
<keyword evidence="6 12" id="KW-0808">Transferase</keyword>
<dbReference type="InterPro" id="IPR020578">
    <property type="entry name" value="Aminotrans_V_PyrdxlP_BS"/>
</dbReference>
<keyword evidence="7 12" id="KW-0663">Pyridoxal phosphate</keyword>
<dbReference type="OrthoDB" id="9809412at2"/>
<evidence type="ECO:0000313" key="15">
    <source>
        <dbReference type="Proteomes" id="UP000266258"/>
    </source>
</evidence>
<evidence type="ECO:0000256" key="10">
    <source>
        <dbReference type="ARBA" id="ARBA00047630"/>
    </source>
</evidence>
<dbReference type="UniPathway" id="UPA00244">
    <property type="reaction ID" value="UER00311"/>
</dbReference>
<evidence type="ECO:0000256" key="3">
    <source>
        <dbReference type="ARBA" id="ARBA00006904"/>
    </source>
</evidence>
<comment type="catalytic activity">
    <reaction evidence="11 12">
        <text>O-phospho-L-serine + 2-oxoglutarate = 3-phosphooxypyruvate + L-glutamate</text>
        <dbReference type="Rhea" id="RHEA:14329"/>
        <dbReference type="ChEBI" id="CHEBI:16810"/>
        <dbReference type="ChEBI" id="CHEBI:18110"/>
        <dbReference type="ChEBI" id="CHEBI:29985"/>
        <dbReference type="ChEBI" id="CHEBI:57524"/>
        <dbReference type="EC" id="2.6.1.52"/>
    </reaction>
</comment>
<dbReference type="Gene3D" id="3.40.640.10">
    <property type="entry name" value="Type I PLP-dependent aspartate aminotransferase-like (Major domain)"/>
    <property type="match status" value="1"/>
</dbReference>
<reference evidence="14 15" key="1">
    <citation type="submission" date="2017-08" db="EMBL/GenBank/DDBJ databases">
        <title>Reclassification of Bisgaard taxon 37 and 44.</title>
        <authorList>
            <person name="Christensen H."/>
        </authorList>
    </citation>
    <scope>NUCLEOTIDE SEQUENCE [LARGE SCALE GENOMIC DNA]</scope>
    <source>
        <strain evidence="14 15">B96_4</strain>
    </source>
</reference>
<comment type="subunit">
    <text evidence="12">Homodimer.</text>
</comment>
<dbReference type="GO" id="GO:0030170">
    <property type="term" value="F:pyridoxal phosphate binding"/>
    <property type="evidence" value="ECO:0007669"/>
    <property type="project" value="UniProtKB-UniRule"/>
</dbReference>
<evidence type="ECO:0000256" key="2">
    <source>
        <dbReference type="ARBA" id="ARBA00005099"/>
    </source>
</evidence>
<keyword evidence="8 12" id="KW-0664">Pyridoxine biosynthesis</keyword>
<dbReference type="InterPro" id="IPR022278">
    <property type="entry name" value="Pser_aminoTfrase"/>
</dbReference>
<dbReference type="PANTHER" id="PTHR43247">
    <property type="entry name" value="PHOSPHOSERINE AMINOTRANSFERASE"/>
    <property type="match status" value="1"/>
</dbReference>
<proteinExistence type="inferred from homology"/>
<comment type="function">
    <text evidence="12">Catalyzes the reversible conversion of 3-phosphohydroxypyruvate to phosphoserine and of 3-hydroxy-2-oxo-4-phosphonooxybutanoate to phosphohydroxythreonine.</text>
</comment>
<keyword evidence="12" id="KW-0963">Cytoplasm</keyword>
<dbReference type="FunFam" id="3.90.1150.10:FF:000006">
    <property type="entry name" value="Phosphoserine aminotransferase"/>
    <property type="match status" value="1"/>
</dbReference>
<keyword evidence="15" id="KW-1185">Reference proteome</keyword>
<comment type="caution">
    <text evidence="12">Lacks conserved residue(s) required for the propagation of feature annotation.</text>
</comment>
<comment type="similarity">
    <text evidence="3 12">Belongs to the class-V pyridoxal-phosphate-dependent aminotransferase family. SerC subfamily.</text>
</comment>
<dbReference type="Pfam" id="PF00266">
    <property type="entry name" value="Aminotran_5"/>
    <property type="match status" value="1"/>
</dbReference>
<dbReference type="AlphaFoldDB" id="A0A3A1Y734"/>
<evidence type="ECO:0000256" key="12">
    <source>
        <dbReference type="HAMAP-Rule" id="MF_00160"/>
    </source>
</evidence>
<evidence type="ECO:0000256" key="1">
    <source>
        <dbReference type="ARBA" id="ARBA00004915"/>
    </source>
</evidence>
<dbReference type="PIRSF" id="PIRSF000525">
    <property type="entry name" value="SerC"/>
    <property type="match status" value="1"/>
</dbReference>
<dbReference type="HAMAP" id="MF_00160">
    <property type="entry name" value="SerC_aminotrans_5"/>
    <property type="match status" value="1"/>
</dbReference>
<dbReference type="InterPro" id="IPR015421">
    <property type="entry name" value="PyrdxlP-dep_Trfase_major"/>
</dbReference>
<dbReference type="FunFam" id="3.40.640.10:FF:000010">
    <property type="entry name" value="Phosphoserine aminotransferase"/>
    <property type="match status" value="1"/>
</dbReference>
<comment type="caution">
    <text evidence="14">The sequence shown here is derived from an EMBL/GenBank/DDBJ whole genome shotgun (WGS) entry which is preliminary data.</text>
</comment>
<dbReference type="PANTHER" id="PTHR43247:SF1">
    <property type="entry name" value="PHOSPHOSERINE AMINOTRANSFERASE"/>
    <property type="match status" value="1"/>
</dbReference>
<comment type="pathway">
    <text evidence="1 12">Cofactor biosynthesis; pyridoxine 5'-phosphate biosynthesis; pyridoxine 5'-phosphate from D-erythrose 4-phosphate: step 3/5.</text>
</comment>
<evidence type="ECO:0000259" key="13">
    <source>
        <dbReference type="Pfam" id="PF00266"/>
    </source>
</evidence>
<protein>
    <recommendedName>
        <fullName evidence="12">Phosphoserine aminotransferase</fullName>
        <ecNumber evidence="12">2.6.1.52</ecNumber>
    </recommendedName>
    <alternativeName>
        <fullName evidence="12">Phosphohydroxythreonine aminotransferase</fullName>
        <shortName evidence="12">PSAT</shortName>
    </alternativeName>
</protein>
<dbReference type="SUPFAM" id="SSF53383">
    <property type="entry name" value="PLP-dependent transferases"/>
    <property type="match status" value="1"/>
</dbReference>
<dbReference type="InterPro" id="IPR015422">
    <property type="entry name" value="PyrdxlP-dep_Trfase_small"/>
</dbReference>
<feature type="domain" description="Aminotransferase class V" evidence="13">
    <location>
        <begin position="5"/>
        <end position="348"/>
    </location>
</feature>
<evidence type="ECO:0000256" key="11">
    <source>
        <dbReference type="ARBA" id="ARBA00049007"/>
    </source>
</evidence>
<evidence type="ECO:0000256" key="7">
    <source>
        <dbReference type="ARBA" id="ARBA00022898"/>
    </source>
</evidence>
<feature type="binding site" evidence="12">
    <location>
        <position position="194"/>
    </location>
    <ligand>
        <name>pyridoxal 5'-phosphate</name>
        <dbReference type="ChEBI" id="CHEBI:597326"/>
    </ligand>
</feature>
<comment type="pathway">
    <text evidence="2 12">Amino-acid biosynthesis; L-serine biosynthesis; L-serine from 3-phospho-D-glycerate: step 2/3.</text>
</comment>
<evidence type="ECO:0000256" key="9">
    <source>
        <dbReference type="ARBA" id="ARBA00023299"/>
    </source>
</evidence>
<dbReference type="GO" id="GO:0006564">
    <property type="term" value="P:L-serine biosynthetic process"/>
    <property type="evidence" value="ECO:0007669"/>
    <property type="project" value="UniProtKB-UniRule"/>
</dbReference>
<feature type="binding site" evidence="12">
    <location>
        <position position="42"/>
    </location>
    <ligand>
        <name>L-glutamate</name>
        <dbReference type="ChEBI" id="CHEBI:29985"/>
    </ligand>
</feature>
<keyword evidence="4 12" id="KW-0032">Aminotransferase</keyword>
<dbReference type="PROSITE" id="PS00595">
    <property type="entry name" value="AA_TRANSFER_CLASS_5"/>
    <property type="match status" value="1"/>
</dbReference>
<comment type="catalytic activity">
    <reaction evidence="10 12">
        <text>4-(phosphooxy)-L-threonine + 2-oxoglutarate = (R)-3-hydroxy-2-oxo-4-phosphooxybutanoate + L-glutamate</text>
        <dbReference type="Rhea" id="RHEA:16573"/>
        <dbReference type="ChEBI" id="CHEBI:16810"/>
        <dbReference type="ChEBI" id="CHEBI:29985"/>
        <dbReference type="ChEBI" id="CHEBI:58452"/>
        <dbReference type="ChEBI" id="CHEBI:58538"/>
        <dbReference type="EC" id="2.6.1.52"/>
    </reaction>
</comment>
<feature type="binding site" evidence="12">
    <location>
        <position position="102"/>
    </location>
    <ligand>
        <name>pyridoxal 5'-phosphate</name>
        <dbReference type="ChEBI" id="CHEBI:597326"/>
    </ligand>
</feature>
<sequence>MMKYYNYAAGPSALFPEVVEQIKSELGNWANTHSSVFEISHRGTEFMAFAKEMENTFRELLKVPDDYAVLFLQGGGRGAFDAVPLNLPLKHNRALYLTSGHWSRQPALEAAKYIEVRTAELVDKDYQPTKLDWTQETQDVDYVHFTANETVEGIENFTVPKVSPGVLIVADMSSDILSRPINVSDYDVIYAGAQKNIGCSGVTVYVVRRSLLGHANKFCPAILNWQIYADSDSLFNTPATFSWYTCGLTFKHLKDTFGNLENLEQVNIRKVNKLYDYLDSQDFYVNKVNPAVRSRMNVSFNTPSAELDAKFVKEAQEAGLYYLKGHKVIGGLRASTYNAVSEEAVDALVQFMKLFADKYK</sequence>
<dbReference type="UniPathway" id="UPA00135">
    <property type="reaction ID" value="UER00197"/>
</dbReference>
<name>A0A3A1Y734_9GAMM</name>
<organism evidence="14 15">
    <name type="scientific">Psittacicella melopsittaci</name>
    <dbReference type="NCBI Taxonomy" id="2028576"/>
    <lineage>
        <taxon>Bacteria</taxon>
        <taxon>Pseudomonadati</taxon>
        <taxon>Pseudomonadota</taxon>
        <taxon>Gammaproteobacteria</taxon>
        <taxon>Pasteurellales</taxon>
        <taxon>Psittacicellaceae</taxon>
        <taxon>Psittacicella</taxon>
    </lineage>
</organism>
<evidence type="ECO:0000256" key="6">
    <source>
        <dbReference type="ARBA" id="ARBA00022679"/>
    </source>
</evidence>
<comment type="cofactor">
    <cofactor evidence="12">
        <name>pyridoxal 5'-phosphate</name>
        <dbReference type="ChEBI" id="CHEBI:597326"/>
    </cofactor>
    <text evidence="12">Binds 1 pyridoxal phosphate per subunit.</text>
</comment>
<dbReference type="GO" id="GO:0004648">
    <property type="term" value="F:O-phospho-L-serine:2-oxoglutarate aminotransferase activity"/>
    <property type="evidence" value="ECO:0007669"/>
    <property type="project" value="UniProtKB-UniRule"/>
</dbReference>
<keyword evidence="5 12" id="KW-0028">Amino-acid biosynthesis</keyword>
<accession>A0A3A1Y734</accession>
<evidence type="ECO:0000256" key="5">
    <source>
        <dbReference type="ARBA" id="ARBA00022605"/>
    </source>
</evidence>
<dbReference type="NCBIfam" id="NF003764">
    <property type="entry name" value="PRK05355.1"/>
    <property type="match status" value="1"/>
</dbReference>
<dbReference type="GO" id="GO:0005737">
    <property type="term" value="C:cytoplasm"/>
    <property type="evidence" value="ECO:0007669"/>
    <property type="project" value="UniProtKB-SubCell"/>
</dbReference>
<dbReference type="Proteomes" id="UP000266258">
    <property type="component" value="Unassembled WGS sequence"/>
</dbReference>
<feature type="binding site" evidence="12">
    <location>
        <begin position="236"/>
        <end position="237"/>
    </location>
    <ligand>
        <name>pyridoxal 5'-phosphate</name>
        <dbReference type="ChEBI" id="CHEBI:597326"/>
    </ligand>
</feature>
<dbReference type="EMBL" id="NRJH01000023">
    <property type="protein sequence ID" value="RIY33028.1"/>
    <property type="molecule type" value="Genomic_DNA"/>
</dbReference>
<dbReference type="InterPro" id="IPR015424">
    <property type="entry name" value="PyrdxlP-dep_Trfase"/>
</dbReference>
<feature type="binding site" evidence="12">
    <location>
        <begin position="76"/>
        <end position="77"/>
    </location>
    <ligand>
        <name>pyridoxal 5'-phosphate</name>
        <dbReference type="ChEBI" id="CHEBI:597326"/>
    </ligand>
</feature>
<feature type="binding site" evidence="12">
    <location>
        <position position="150"/>
    </location>
    <ligand>
        <name>pyridoxal 5'-phosphate</name>
        <dbReference type="ChEBI" id="CHEBI:597326"/>
    </ligand>
</feature>
<dbReference type="RefSeq" id="WP_119496853.1">
    <property type="nucleotide sequence ID" value="NZ_NRJH01000023.1"/>
</dbReference>
<feature type="binding site" evidence="12">
    <location>
        <position position="171"/>
    </location>
    <ligand>
        <name>pyridoxal 5'-phosphate</name>
        <dbReference type="ChEBI" id="CHEBI:597326"/>
    </ligand>
</feature>
<feature type="modified residue" description="N6-(pyridoxal phosphate)lysine" evidence="12">
    <location>
        <position position="195"/>
    </location>
</feature>
<dbReference type="GO" id="GO:0008615">
    <property type="term" value="P:pyridoxine biosynthetic process"/>
    <property type="evidence" value="ECO:0007669"/>
    <property type="project" value="UniProtKB-UniRule"/>
</dbReference>
<evidence type="ECO:0000256" key="4">
    <source>
        <dbReference type="ARBA" id="ARBA00022576"/>
    </source>
</evidence>
<keyword evidence="9 12" id="KW-0718">Serine biosynthesis</keyword>
<evidence type="ECO:0000313" key="14">
    <source>
        <dbReference type="EMBL" id="RIY33028.1"/>
    </source>
</evidence>
<gene>
    <name evidence="12" type="primary">serC</name>
    <name evidence="14" type="ORF">CJP74_03060</name>
</gene>